<gene>
    <name evidence="2" type="ORF">BTMF_LOCUS905</name>
</gene>
<protein>
    <submittedName>
        <fullName evidence="4">Ovule protein</fullName>
    </submittedName>
</protein>
<dbReference type="WBParaSite" id="BTMF_0000156801-mRNA-1">
    <property type="protein sequence ID" value="BTMF_0000156801-mRNA-1"/>
    <property type="gene ID" value="BTMF_0000156801"/>
</dbReference>
<accession>A0A0R3Q5H3</accession>
<dbReference type="Proteomes" id="UP000280834">
    <property type="component" value="Unassembled WGS sequence"/>
</dbReference>
<keyword evidence="1" id="KW-1133">Transmembrane helix</keyword>
<name>A0A0R3Q5H3_9BILA</name>
<reference evidence="2 3" key="2">
    <citation type="submission" date="2018-11" db="EMBL/GenBank/DDBJ databases">
        <authorList>
            <consortium name="Pathogen Informatics"/>
        </authorList>
    </citation>
    <scope>NUCLEOTIDE SEQUENCE [LARGE SCALE GENOMIC DNA]</scope>
</reference>
<reference evidence="4" key="1">
    <citation type="submission" date="2017-02" db="UniProtKB">
        <authorList>
            <consortium name="WormBaseParasite"/>
        </authorList>
    </citation>
    <scope>IDENTIFICATION</scope>
</reference>
<keyword evidence="1" id="KW-0812">Transmembrane</keyword>
<dbReference type="AlphaFoldDB" id="A0A0R3Q5H3"/>
<evidence type="ECO:0000313" key="2">
    <source>
        <dbReference type="EMBL" id="VDO08923.1"/>
    </source>
</evidence>
<keyword evidence="1" id="KW-0472">Membrane</keyword>
<evidence type="ECO:0000313" key="4">
    <source>
        <dbReference type="WBParaSite" id="BTMF_0000156801-mRNA-1"/>
    </source>
</evidence>
<keyword evidence="3" id="KW-1185">Reference proteome</keyword>
<feature type="transmembrane region" description="Helical" evidence="1">
    <location>
        <begin position="25"/>
        <end position="48"/>
    </location>
</feature>
<dbReference type="EMBL" id="UZAG01000584">
    <property type="protein sequence ID" value="VDO08923.1"/>
    <property type="molecule type" value="Genomic_DNA"/>
</dbReference>
<organism evidence="4">
    <name type="scientific">Brugia timori</name>
    <dbReference type="NCBI Taxonomy" id="42155"/>
    <lineage>
        <taxon>Eukaryota</taxon>
        <taxon>Metazoa</taxon>
        <taxon>Ecdysozoa</taxon>
        <taxon>Nematoda</taxon>
        <taxon>Chromadorea</taxon>
        <taxon>Rhabditida</taxon>
        <taxon>Spirurina</taxon>
        <taxon>Spiruromorpha</taxon>
        <taxon>Filarioidea</taxon>
        <taxon>Onchocercidae</taxon>
        <taxon>Brugia</taxon>
    </lineage>
</organism>
<evidence type="ECO:0000256" key="1">
    <source>
        <dbReference type="SAM" id="Phobius"/>
    </source>
</evidence>
<proteinExistence type="predicted"/>
<sequence>MFLSYSPLVFSSPQLTPPKFDFSTFLSFSFGIQSYGHSVYMILLFLALPVHPPLLRP</sequence>
<evidence type="ECO:0000313" key="3">
    <source>
        <dbReference type="Proteomes" id="UP000280834"/>
    </source>
</evidence>